<dbReference type="PANTHER" id="PTHR12817">
    <property type="entry name" value="TRAFFICKING PROTEIN PARTICLE COMPLEX SUBUNIT 6B"/>
    <property type="match status" value="1"/>
</dbReference>
<protein>
    <recommendedName>
        <fullName evidence="5">Trafficking protein particle complex subunit 6B</fullName>
    </recommendedName>
</protein>
<dbReference type="Pfam" id="PF04051">
    <property type="entry name" value="TRAPP"/>
    <property type="match status" value="1"/>
</dbReference>
<dbReference type="PANTHER" id="PTHR12817:SF0">
    <property type="entry name" value="GEO08327P1"/>
    <property type="match status" value="1"/>
</dbReference>
<evidence type="ECO:0000313" key="4">
    <source>
        <dbReference type="Proteomes" id="UP000053789"/>
    </source>
</evidence>
<evidence type="ECO:0000256" key="1">
    <source>
        <dbReference type="ARBA" id="ARBA00006218"/>
    </source>
</evidence>
<dbReference type="Gene3D" id="3.30.1380.20">
    <property type="entry name" value="Trafficking protein particle complex subunit 3"/>
    <property type="match status" value="1"/>
</dbReference>
<dbReference type="GeneID" id="27695299"/>
<dbReference type="InterPro" id="IPR007194">
    <property type="entry name" value="TRAPP_component"/>
</dbReference>
<sequence length="281" mass="30256">MAAPPLNDSSVDADSRLVNMSCFDLLLIELVPLAERMARAYEASLDRPTPSPTSSTATKRTSKGPPPMGANNAISTSTTAKTTTNTTTTTTPSSNSAPSITVTGANTTAASSQPSHTALLAADGLPTTTIFADSVYVRLERLGFRVGEGLSERISRDRPRFNPAGINGSNVGNVNDHHLDVIKFLCKDIWGVVWRKQVDNLKTNHRGVFVLTDNKFRPLTRMSMANHAEAMQRARPHLFFPCGIIRGVLSSLGIKATVQAETMELPSAIFQITTVLPQVKP</sequence>
<keyword evidence="4" id="KW-1185">Reference proteome</keyword>
<dbReference type="GO" id="GO:0005801">
    <property type="term" value="C:cis-Golgi network"/>
    <property type="evidence" value="ECO:0007669"/>
    <property type="project" value="TreeGrafter"/>
</dbReference>
<dbReference type="GO" id="GO:0030008">
    <property type="term" value="C:TRAPP complex"/>
    <property type="evidence" value="ECO:0007669"/>
    <property type="project" value="TreeGrafter"/>
</dbReference>
<dbReference type="EMBL" id="KN846982">
    <property type="protein sequence ID" value="KIW96980.1"/>
    <property type="molecule type" value="Genomic_DNA"/>
</dbReference>
<evidence type="ECO:0000313" key="3">
    <source>
        <dbReference type="EMBL" id="KIW96980.1"/>
    </source>
</evidence>
<gene>
    <name evidence="3" type="ORF">Z519_02371</name>
</gene>
<dbReference type="AlphaFoldDB" id="A0A0D2I1E0"/>
<accession>A0A0D2I1E0</accession>
<evidence type="ECO:0000256" key="2">
    <source>
        <dbReference type="SAM" id="MobiDB-lite"/>
    </source>
</evidence>
<evidence type="ECO:0008006" key="5">
    <source>
        <dbReference type="Google" id="ProtNLM"/>
    </source>
</evidence>
<organism evidence="3 4">
    <name type="scientific">Cladophialophora bantiana (strain ATCC 10958 / CBS 173.52 / CDC B-1940 / NIH 8579)</name>
    <name type="common">Xylohypha bantiana</name>
    <dbReference type="NCBI Taxonomy" id="1442370"/>
    <lineage>
        <taxon>Eukaryota</taxon>
        <taxon>Fungi</taxon>
        <taxon>Dikarya</taxon>
        <taxon>Ascomycota</taxon>
        <taxon>Pezizomycotina</taxon>
        <taxon>Eurotiomycetes</taxon>
        <taxon>Chaetothyriomycetidae</taxon>
        <taxon>Chaetothyriales</taxon>
        <taxon>Herpotrichiellaceae</taxon>
        <taxon>Cladophialophora</taxon>
    </lineage>
</organism>
<dbReference type="InterPro" id="IPR024096">
    <property type="entry name" value="NO_sig/Golgi_transp_ligand-bd"/>
</dbReference>
<dbReference type="Proteomes" id="UP000053789">
    <property type="component" value="Unassembled WGS sequence"/>
</dbReference>
<name>A0A0D2I1E0_CLAB1</name>
<dbReference type="CDD" id="cd14944">
    <property type="entry name" value="TRAPPC6A_Trs33"/>
    <property type="match status" value="1"/>
</dbReference>
<dbReference type="GO" id="GO:0005802">
    <property type="term" value="C:trans-Golgi network"/>
    <property type="evidence" value="ECO:0007669"/>
    <property type="project" value="TreeGrafter"/>
</dbReference>
<reference evidence="3" key="1">
    <citation type="submission" date="2015-01" db="EMBL/GenBank/DDBJ databases">
        <title>The Genome Sequence of Cladophialophora bantiana CBS 173.52.</title>
        <authorList>
            <consortium name="The Broad Institute Genomics Platform"/>
            <person name="Cuomo C."/>
            <person name="de Hoog S."/>
            <person name="Gorbushina A."/>
            <person name="Stielow B."/>
            <person name="Teixiera M."/>
            <person name="Abouelleil A."/>
            <person name="Chapman S.B."/>
            <person name="Priest M."/>
            <person name="Young S.K."/>
            <person name="Wortman J."/>
            <person name="Nusbaum C."/>
            <person name="Birren B."/>
        </authorList>
    </citation>
    <scope>NUCLEOTIDE SEQUENCE [LARGE SCALE GENOMIC DNA]</scope>
    <source>
        <strain evidence="3">CBS 173.52</strain>
    </source>
</reference>
<comment type="similarity">
    <text evidence="1">Belongs to the TRAPP small subunits family. BET3 subfamily.</text>
</comment>
<dbReference type="HOGENOM" id="CLU_076409_0_1_1"/>
<dbReference type="InterPro" id="IPR037992">
    <property type="entry name" value="TRAPPC6/Trs33"/>
</dbReference>
<dbReference type="RefSeq" id="XP_016623649.1">
    <property type="nucleotide sequence ID" value="XM_016760128.1"/>
</dbReference>
<dbReference type="VEuPathDB" id="FungiDB:Z519_02371"/>
<feature type="region of interest" description="Disordered" evidence="2">
    <location>
        <begin position="43"/>
        <end position="110"/>
    </location>
</feature>
<dbReference type="SUPFAM" id="SSF111126">
    <property type="entry name" value="Ligand-binding domain in the NO signalling and Golgi transport"/>
    <property type="match status" value="1"/>
</dbReference>
<proteinExistence type="inferred from homology"/>
<feature type="compositionally biased region" description="Low complexity" evidence="2">
    <location>
        <begin position="70"/>
        <end position="101"/>
    </location>
</feature>
<dbReference type="OrthoDB" id="941624at2759"/>
<dbReference type="GO" id="GO:0006888">
    <property type="term" value="P:endoplasmic reticulum to Golgi vesicle-mediated transport"/>
    <property type="evidence" value="ECO:0007669"/>
    <property type="project" value="TreeGrafter"/>
</dbReference>